<dbReference type="Pfam" id="PF11414">
    <property type="entry name" value="Suppressor_APC"/>
    <property type="match status" value="1"/>
</dbReference>
<evidence type="ECO:0000256" key="1">
    <source>
        <dbReference type="SAM" id="Coils"/>
    </source>
</evidence>
<dbReference type="Pfam" id="PF10419">
    <property type="entry name" value="TFIIIC_sub6"/>
    <property type="match status" value="1"/>
</dbReference>
<dbReference type="SUPFAM" id="SSF47473">
    <property type="entry name" value="EF-hand"/>
    <property type="match status" value="1"/>
</dbReference>
<dbReference type="OrthoDB" id="1877767at2759"/>
<dbReference type="InterPro" id="IPR011992">
    <property type="entry name" value="EF-hand-dom_pair"/>
</dbReference>
<feature type="domain" description="Transcription factor TFIIIC triple barrel" evidence="3">
    <location>
        <begin position="641"/>
        <end position="736"/>
    </location>
</feature>
<dbReference type="AlphaFoldDB" id="A0A4Y7MIN3"/>
<feature type="compositionally biased region" description="Polar residues" evidence="2">
    <location>
        <begin position="471"/>
        <end position="491"/>
    </location>
</feature>
<dbReference type="InterPro" id="IPR057953">
    <property type="entry name" value="SAPC2_N"/>
</dbReference>
<dbReference type="Gene3D" id="2.60.40.4370">
    <property type="match status" value="1"/>
</dbReference>
<dbReference type="Pfam" id="PF25825">
    <property type="entry name" value="SAPC2_N"/>
    <property type="match status" value="1"/>
</dbReference>
<organism evidence="5">
    <name type="scientific">Daphnia magna</name>
    <dbReference type="NCBI Taxonomy" id="35525"/>
    <lineage>
        <taxon>Eukaryota</taxon>
        <taxon>Metazoa</taxon>
        <taxon>Ecdysozoa</taxon>
        <taxon>Arthropoda</taxon>
        <taxon>Crustacea</taxon>
        <taxon>Branchiopoda</taxon>
        <taxon>Diplostraca</taxon>
        <taxon>Cladocera</taxon>
        <taxon>Anomopoda</taxon>
        <taxon>Daphniidae</taxon>
        <taxon>Daphnia</taxon>
    </lineage>
</organism>
<dbReference type="InterPro" id="IPR019481">
    <property type="entry name" value="TFIIIC_triple_barrel"/>
</dbReference>
<proteinExistence type="evidence at transcript level"/>
<sequence>MASTSAALEGLPKQFVASMKTLFDVMDDRNSGYVKLTDLENFWSEEGLSGLPKGVIESLRKVTPTSGLLSFERFCAGLKICLLRYQSDQQKVDLKVPLRSPSAPILDLENGSTPPPIPPPIHPRSPTATVRPNNALMLHSRTLSMPLLAANQLAATEEEPPPVPVHMRKPETSTAIKERRAGIHSVYGNVPLFRNTPPPLVPMMGPPKPPRVVQSSAPQNNVITNGALMMRTRSEISTRTMAPTKGIVIENKNPLPVASIAERLIAKAEYTISTLKIYCFRGNNKGVGSGVSGKKREPRRHTLQNGIDQSMLRRIHMLEQERQVLTSGLQALDRARDWFNSQLIDVKDRIESFGKSTVGSNDYSTDAASERLGFKISRIEDVSRQLLVLIENADRGFPAHMNLALADRKKVTKAPGDGGIDENNEEEVNRILRRLKIQNHQLTEEVGRKSERITMLEKEKGSLIRELFQVRSQPSNRTNSNHHTADDNTLMTRRKASSEKEYEDNASSCSTPPAKDKENCFPSSIRERPSSDDDQQQRQIIALRKDYDQNVAMTIKDMLANKQVMIEKLTVRFYTASLMKMPEKIKKMKWADYLIPIITPKFDPSTGAIINKRLPKPGEFSIKNCKKKKMEVESENEETVEEQYILVEFAGNTGSDALNQENVSIKVLGMETDEPIIKIGNQLYEGKYYDTIGTELFFTEAEGEPPSDTLFDNKLEKKLEFYGKTNTKLVVSRAFAKPLEKSRNSVDLHLPNQSVSNSDKMNEV</sequence>
<dbReference type="PANTHER" id="PTHR14907:SF2">
    <property type="entry name" value="SUPPRESSOR APC DOMAIN-CONTAINING PROTEIN 2"/>
    <property type="match status" value="1"/>
</dbReference>
<reference evidence="5" key="1">
    <citation type="submission" date="2018-08" db="EMBL/GenBank/DDBJ databases">
        <authorList>
            <person name="Cornetti L."/>
        </authorList>
    </citation>
    <scope>NUCLEOTIDE SEQUENCE</scope>
    <source>
        <strain evidence="5">CH-H-1</strain>
    </source>
</reference>
<evidence type="ECO:0000259" key="4">
    <source>
        <dbReference type="Pfam" id="PF25825"/>
    </source>
</evidence>
<gene>
    <name evidence="5" type="primary">EOG090X08VB</name>
</gene>
<evidence type="ECO:0000259" key="3">
    <source>
        <dbReference type="Pfam" id="PF10419"/>
    </source>
</evidence>
<evidence type="ECO:0000313" key="5">
    <source>
        <dbReference type="EMBL" id="SVE80216.1"/>
    </source>
</evidence>
<evidence type="ECO:0000256" key="2">
    <source>
        <dbReference type="SAM" id="MobiDB-lite"/>
    </source>
</evidence>
<dbReference type="EMBL" id="LR010597">
    <property type="protein sequence ID" value="SVE80216.1"/>
    <property type="molecule type" value="mRNA"/>
</dbReference>
<dbReference type="Gene3D" id="6.10.250.1900">
    <property type="match status" value="1"/>
</dbReference>
<feature type="coiled-coil region" evidence="1">
    <location>
        <begin position="425"/>
        <end position="459"/>
    </location>
</feature>
<keyword evidence="1" id="KW-0175">Coiled coil</keyword>
<name>A0A4Y7MIN3_9CRUS</name>
<feature type="region of interest" description="Disordered" evidence="2">
    <location>
        <begin position="471"/>
        <end position="536"/>
    </location>
</feature>
<feature type="compositionally biased region" description="Basic and acidic residues" evidence="2">
    <location>
        <begin position="514"/>
        <end position="531"/>
    </location>
</feature>
<accession>A0A4Y7MIN3</accession>
<protein>
    <submittedName>
        <fullName evidence="5">EOG090X08VB</fullName>
    </submittedName>
</protein>
<dbReference type="InterPro" id="IPR026828">
    <property type="entry name" value="SAPC2_1/2"/>
</dbReference>
<dbReference type="PANTHER" id="PTHR14907">
    <property type="entry name" value="FI14130P"/>
    <property type="match status" value="1"/>
</dbReference>
<feature type="domain" description="Suppressor APC" evidence="4">
    <location>
        <begin position="10"/>
        <end position="88"/>
    </location>
</feature>